<dbReference type="CDD" id="cd02440">
    <property type="entry name" value="AdoMet_MTases"/>
    <property type="match status" value="1"/>
</dbReference>
<reference evidence="5 6" key="1">
    <citation type="submission" date="2020-07" db="EMBL/GenBank/DDBJ databases">
        <title>Genomic Encyclopedia of Type Strains, Phase IV (KMG-V): Genome sequencing to study the core and pangenomes of soil and plant-associated prokaryotes.</title>
        <authorList>
            <person name="Whitman W."/>
        </authorList>
    </citation>
    <scope>NUCLEOTIDE SEQUENCE [LARGE SCALE GENOMIC DNA]</scope>
    <source>
        <strain evidence="5 6">M8UP22</strain>
    </source>
</reference>
<dbReference type="InterPro" id="IPR029063">
    <property type="entry name" value="SAM-dependent_MTases_sf"/>
</dbReference>
<gene>
    <name evidence="5" type="ORF">HDF08_002315</name>
</gene>
<keyword evidence="1" id="KW-0489">Methyltransferase</keyword>
<organism evidence="5 6">
    <name type="scientific">Tunturiibacter lichenicola</name>
    <dbReference type="NCBI Taxonomy" id="2051959"/>
    <lineage>
        <taxon>Bacteria</taxon>
        <taxon>Pseudomonadati</taxon>
        <taxon>Acidobacteriota</taxon>
        <taxon>Terriglobia</taxon>
        <taxon>Terriglobales</taxon>
        <taxon>Acidobacteriaceae</taxon>
        <taxon>Tunturiibacter</taxon>
    </lineage>
</organism>
<evidence type="ECO:0000313" key="5">
    <source>
        <dbReference type="EMBL" id="NYF90248.1"/>
    </source>
</evidence>
<keyword evidence="5" id="KW-0830">Ubiquinone</keyword>
<evidence type="ECO:0000256" key="2">
    <source>
        <dbReference type="ARBA" id="ARBA00022679"/>
    </source>
</evidence>
<evidence type="ECO:0000313" key="6">
    <source>
        <dbReference type="Proteomes" id="UP000564385"/>
    </source>
</evidence>
<proteinExistence type="predicted"/>
<dbReference type="GO" id="GO:0032259">
    <property type="term" value="P:methylation"/>
    <property type="evidence" value="ECO:0007669"/>
    <property type="project" value="UniProtKB-KW"/>
</dbReference>
<dbReference type="PANTHER" id="PTHR43464">
    <property type="entry name" value="METHYLTRANSFERASE"/>
    <property type="match status" value="1"/>
</dbReference>
<dbReference type="InterPro" id="IPR025714">
    <property type="entry name" value="Methyltranfer_dom"/>
</dbReference>
<dbReference type="GO" id="GO:0008168">
    <property type="term" value="F:methyltransferase activity"/>
    <property type="evidence" value="ECO:0007669"/>
    <property type="project" value="UniProtKB-KW"/>
</dbReference>
<name>A0A852VBF9_9BACT</name>
<evidence type="ECO:0000256" key="3">
    <source>
        <dbReference type="ARBA" id="ARBA00022691"/>
    </source>
</evidence>
<keyword evidence="3" id="KW-0949">S-adenosyl-L-methionine</keyword>
<dbReference type="Gene3D" id="3.40.50.150">
    <property type="entry name" value="Vaccinia Virus protein VP39"/>
    <property type="match status" value="1"/>
</dbReference>
<dbReference type="Proteomes" id="UP000564385">
    <property type="component" value="Unassembled WGS sequence"/>
</dbReference>
<dbReference type="Pfam" id="PF13847">
    <property type="entry name" value="Methyltransf_31"/>
    <property type="match status" value="1"/>
</dbReference>
<sequence length="245" mass="27756">MIRDHSDNLFEQCAWFYAICREYLFRDHTAEITEALFPEDGPLSGTYVLEVGCGPGFYSRRLAQRYPTIRTMGIDMSARLLEWAKVRASNLRLQNCSFREGDAQALPELNAPVDAVICSRLLLIVPDREAVLAEVFRILRPGGRCFFAEPTSAFKTRIPLLGMHLAANIISRSGRWSGKPHKAEVLCHKAFCDLIHTQPWKSVSIQSTTGYQYAVCQKPYAEEDLTLEGVCERVEEHTLKNWSVA</sequence>
<comment type="caution">
    <text evidence="5">The sequence shown here is derived from an EMBL/GenBank/DDBJ whole genome shotgun (WGS) entry which is preliminary data.</text>
</comment>
<evidence type="ECO:0000256" key="1">
    <source>
        <dbReference type="ARBA" id="ARBA00022603"/>
    </source>
</evidence>
<dbReference type="PANTHER" id="PTHR43464:SF19">
    <property type="entry name" value="UBIQUINONE BIOSYNTHESIS O-METHYLTRANSFERASE, MITOCHONDRIAL"/>
    <property type="match status" value="1"/>
</dbReference>
<dbReference type="EMBL" id="JACCCU010000001">
    <property type="protein sequence ID" value="NYF90248.1"/>
    <property type="molecule type" value="Genomic_DNA"/>
</dbReference>
<accession>A0A852VBF9</accession>
<dbReference type="AlphaFoldDB" id="A0A852VBF9"/>
<protein>
    <submittedName>
        <fullName evidence="5">Ubiquinone/menaquinone biosynthesis C-methylase UbiE</fullName>
    </submittedName>
</protein>
<evidence type="ECO:0000259" key="4">
    <source>
        <dbReference type="Pfam" id="PF13847"/>
    </source>
</evidence>
<feature type="domain" description="Methyltransferase" evidence="4">
    <location>
        <begin position="44"/>
        <end position="151"/>
    </location>
</feature>
<dbReference type="SUPFAM" id="SSF53335">
    <property type="entry name" value="S-adenosyl-L-methionine-dependent methyltransferases"/>
    <property type="match status" value="1"/>
</dbReference>
<keyword evidence="2" id="KW-0808">Transferase</keyword>